<dbReference type="PANTHER" id="PTHR45947">
    <property type="entry name" value="SULFOQUINOVOSYL TRANSFERASE SQD2"/>
    <property type="match status" value="1"/>
</dbReference>
<evidence type="ECO:0000313" key="2">
    <source>
        <dbReference type="EMBL" id="PIT86646.1"/>
    </source>
</evidence>
<organism evidence="2 3">
    <name type="scientific">Candidatus Magasanikbacteria bacterium CG10_big_fil_rev_8_21_14_0_10_43_6</name>
    <dbReference type="NCBI Taxonomy" id="1974650"/>
    <lineage>
        <taxon>Bacteria</taxon>
        <taxon>Candidatus Magasanikiibacteriota</taxon>
    </lineage>
</organism>
<name>A0A2M6W1G4_9BACT</name>
<evidence type="ECO:0000259" key="1">
    <source>
        <dbReference type="Pfam" id="PF00534"/>
    </source>
</evidence>
<dbReference type="CDD" id="cd03801">
    <property type="entry name" value="GT4_PimA-like"/>
    <property type="match status" value="1"/>
</dbReference>
<sequence>MWYAFVPSLNRSMEKVDKELVIIGSNEYCEQHGQYFFRSGLEPQMDDLARFFTKMYHYSPKSMHTFVGGEFSKDVVIRPFSVGHHETHGELLRRILEYWKSMKKIYAAHPGALFMVYFPDSYIGMLAALYLKAKRVRCVVRITSNQMEEMRVRGGKWYRRILYVLIRPFYYFFVKQILRNQVQIYSGKKLFFSDDACYSVNSSNLRVSDIHRRRAVEKEAYTLYYVGRFDCYKGLAHAIEAMAYIIAQVRLRIIGFGNADDTQRILDQIKASPVAAAIEMVGQVPYGPALFAAYDEADIVLVPSLYETQGKTYLEAMARGALVVASRTGGIPYIVHDHENGLLVPPGDAQAIAAAVDRLLADRVLQKKMRDSGYQTARGSTIEKITDTTLQAIKKHLL</sequence>
<gene>
    <name evidence="2" type="ORF">COU33_01980</name>
</gene>
<proteinExistence type="predicted"/>
<dbReference type="Proteomes" id="UP000229362">
    <property type="component" value="Unassembled WGS sequence"/>
</dbReference>
<dbReference type="EMBL" id="PFBZ01000084">
    <property type="protein sequence ID" value="PIT86646.1"/>
    <property type="molecule type" value="Genomic_DNA"/>
</dbReference>
<dbReference type="InterPro" id="IPR050194">
    <property type="entry name" value="Glycosyltransferase_grp1"/>
</dbReference>
<comment type="caution">
    <text evidence="2">The sequence shown here is derived from an EMBL/GenBank/DDBJ whole genome shotgun (WGS) entry which is preliminary data.</text>
</comment>
<dbReference type="InterPro" id="IPR001296">
    <property type="entry name" value="Glyco_trans_1"/>
</dbReference>
<dbReference type="AlphaFoldDB" id="A0A2M6W1G4"/>
<protein>
    <recommendedName>
        <fullName evidence="1">Glycosyl transferase family 1 domain-containing protein</fullName>
    </recommendedName>
</protein>
<evidence type="ECO:0000313" key="3">
    <source>
        <dbReference type="Proteomes" id="UP000229362"/>
    </source>
</evidence>
<dbReference type="GO" id="GO:0016758">
    <property type="term" value="F:hexosyltransferase activity"/>
    <property type="evidence" value="ECO:0007669"/>
    <property type="project" value="TreeGrafter"/>
</dbReference>
<dbReference type="Pfam" id="PF00534">
    <property type="entry name" value="Glycos_transf_1"/>
    <property type="match status" value="1"/>
</dbReference>
<dbReference type="PANTHER" id="PTHR45947:SF3">
    <property type="entry name" value="SULFOQUINOVOSYL TRANSFERASE SQD2"/>
    <property type="match status" value="1"/>
</dbReference>
<feature type="domain" description="Glycosyl transferase family 1" evidence="1">
    <location>
        <begin position="211"/>
        <end position="375"/>
    </location>
</feature>
<dbReference type="Gene3D" id="3.40.50.2000">
    <property type="entry name" value="Glycogen Phosphorylase B"/>
    <property type="match status" value="2"/>
</dbReference>
<dbReference type="SUPFAM" id="SSF53756">
    <property type="entry name" value="UDP-Glycosyltransferase/glycogen phosphorylase"/>
    <property type="match status" value="1"/>
</dbReference>
<accession>A0A2M6W1G4</accession>
<reference evidence="3" key="1">
    <citation type="submission" date="2017-09" db="EMBL/GenBank/DDBJ databases">
        <title>Depth-based differentiation of microbial function through sediment-hosted aquifers and enrichment of novel symbionts in the deep terrestrial subsurface.</title>
        <authorList>
            <person name="Probst A.J."/>
            <person name="Ladd B."/>
            <person name="Jarett J.K."/>
            <person name="Geller-Mcgrath D.E."/>
            <person name="Sieber C.M.K."/>
            <person name="Emerson J.B."/>
            <person name="Anantharaman K."/>
            <person name="Thomas B.C."/>
            <person name="Malmstrom R."/>
            <person name="Stieglmeier M."/>
            <person name="Klingl A."/>
            <person name="Woyke T."/>
            <person name="Ryan C.M."/>
            <person name="Banfield J.F."/>
        </authorList>
    </citation>
    <scope>NUCLEOTIDE SEQUENCE [LARGE SCALE GENOMIC DNA]</scope>
</reference>